<name>A0A2P4Y5D2_9STRA</name>
<dbReference type="EMBL" id="NCKW01005338">
    <property type="protein sequence ID" value="POM73011.1"/>
    <property type="molecule type" value="Genomic_DNA"/>
</dbReference>
<sequence length="82" mass="9915">MTNGAAFGDRAVPNRRPNHGHRLRDIVVRFFIYLDVHCYFDWSVYGTLVHLGYDDYVHRVFSYDRHYNVRRFGNINSFFIRD</sequence>
<evidence type="ECO:0000313" key="1">
    <source>
        <dbReference type="EMBL" id="POM73011.1"/>
    </source>
</evidence>
<protein>
    <submittedName>
        <fullName evidence="1">Uncharacterized protein</fullName>
    </submittedName>
</protein>
<dbReference type="AlphaFoldDB" id="A0A2P4Y5D2"/>
<keyword evidence="2" id="KW-1185">Reference proteome</keyword>
<dbReference type="Proteomes" id="UP000237271">
    <property type="component" value="Unassembled WGS sequence"/>
</dbReference>
<gene>
    <name evidence="1" type="ORF">PHPALM_10186</name>
</gene>
<proteinExistence type="predicted"/>
<accession>A0A2P4Y5D2</accession>
<organism evidence="1 2">
    <name type="scientific">Phytophthora palmivora</name>
    <dbReference type="NCBI Taxonomy" id="4796"/>
    <lineage>
        <taxon>Eukaryota</taxon>
        <taxon>Sar</taxon>
        <taxon>Stramenopiles</taxon>
        <taxon>Oomycota</taxon>
        <taxon>Peronosporomycetes</taxon>
        <taxon>Peronosporales</taxon>
        <taxon>Peronosporaceae</taxon>
        <taxon>Phytophthora</taxon>
    </lineage>
</organism>
<comment type="caution">
    <text evidence="1">The sequence shown here is derived from an EMBL/GenBank/DDBJ whole genome shotgun (WGS) entry which is preliminary data.</text>
</comment>
<reference evidence="1 2" key="1">
    <citation type="journal article" date="2017" name="Genome Biol. Evol.">
        <title>Phytophthora megakarya and P. palmivora, closely related causal agents of cacao black pod rot, underwent increases in genome sizes and gene numbers by different mechanisms.</title>
        <authorList>
            <person name="Ali S.S."/>
            <person name="Shao J."/>
            <person name="Lary D.J."/>
            <person name="Kronmiller B."/>
            <person name="Shen D."/>
            <person name="Strem M.D."/>
            <person name="Amoako-Attah I."/>
            <person name="Akrofi A.Y."/>
            <person name="Begoude B.A."/>
            <person name="Ten Hoopen G.M."/>
            <person name="Coulibaly K."/>
            <person name="Kebe B.I."/>
            <person name="Melnick R.L."/>
            <person name="Guiltinan M.J."/>
            <person name="Tyler B.M."/>
            <person name="Meinhardt L.W."/>
            <person name="Bailey B.A."/>
        </authorList>
    </citation>
    <scope>NUCLEOTIDE SEQUENCE [LARGE SCALE GENOMIC DNA]</scope>
    <source>
        <strain evidence="2">sbr112.9</strain>
    </source>
</reference>
<evidence type="ECO:0000313" key="2">
    <source>
        <dbReference type="Proteomes" id="UP000237271"/>
    </source>
</evidence>